<dbReference type="InterPro" id="IPR050707">
    <property type="entry name" value="HTH_MetabolicPath_Reg"/>
</dbReference>
<protein>
    <submittedName>
        <fullName evidence="6">IclR family transcriptional regulator</fullName>
    </submittedName>
</protein>
<dbReference type="SUPFAM" id="SSF46785">
    <property type="entry name" value="Winged helix' DNA-binding domain"/>
    <property type="match status" value="1"/>
</dbReference>
<dbReference type="PANTHER" id="PTHR30136">
    <property type="entry name" value="HELIX-TURN-HELIX TRANSCRIPTIONAL REGULATOR, ICLR FAMILY"/>
    <property type="match status" value="1"/>
</dbReference>
<evidence type="ECO:0000256" key="3">
    <source>
        <dbReference type="ARBA" id="ARBA00023163"/>
    </source>
</evidence>
<keyword evidence="1" id="KW-0805">Transcription regulation</keyword>
<organism evidence="6 7">
    <name type="scientific">Effusibacillus consociatus</name>
    <dbReference type="NCBI Taxonomy" id="1117041"/>
    <lineage>
        <taxon>Bacteria</taxon>
        <taxon>Bacillati</taxon>
        <taxon>Bacillota</taxon>
        <taxon>Bacilli</taxon>
        <taxon>Bacillales</taxon>
        <taxon>Alicyclobacillaceae</taxon>
        <taxon>Effusibacillus</taxon>
    </lineage>
</organism>
<dbReference type="EMBL" id="JBHSHC010000022">
    <property type="protein sequence ID" value="MFC4766459.1"/>
    <property type="molecule type" value="Genomic_DNA"/>
</dbReference>
<dbReference type="Pfam" id="PF09339">
    <property type="entry name" value="HTH_IclR"/>
    <property type="match status" value="1"/>
</dbReference>
<dbReference type="InterPro" id="IPR036388">
    <property type="entry name" value="WH-like_DNA-bd_sf"/>
</dbReference>
<feature type="domain" description="HTH iclR-type" evidence="4">
    <location>
        <begin position="2"/>
        <end position="66"/>
    </location>
</feature>
<dbReference type="PROSITE" id="PS51077">
    <property type="entry name" value="HTH_ICLR"/>
    <property type="match status" value="1"/>
</dbReference>
<evidence type="ECO:0000259" key="5">
    <source>
        <dbReference type="PROSITE" id="PS51078"/>
    </source>
</evidence>
<evidence type="ECO:0000256" key="2">
    <source>
        <dbReference type="ARBA" id="ARBA00023125"/>
    </source>
</evidence>
<dbReference type="Gene3D" id="3.30.450.40">
    <property type="match status" value="1"/>
</dbReference>
<sequence length="245" mass="27546">MVQTIDRAMDIIKVLVSDDNKDDWSISELSEKTSLPRSTLHRLLSSMMKHGLVGQAAETKHYKAGYTWIEFGLQLLDKIDFRTVARPVMERLAVEVEESIYLNISDGTDGIVIEKIDSPLKVRIAENLGIRIPLHIGAPNKVILAHMKDNEINYMISELQVSAKETQEFLERLSEIKRQGYAVSYGEKTEGTASVAAPIIGYKKKVIAALSINVPIFRFTENRLPILIEKVIEAAEEISIKIGKR</sequence>
<dbReference type="Gene3D" id="1.10.10.10">
    <property type="entry name" value="Winged helix-like DNA-binding domain superfamily/Winged helix DNA-binding domain"/>
    <property type="match status" value="1"/>
</dbReference>
<feature type="domain" description="IclR-ED" evidence="5">
    <location>
        <begin position="67"/>
        <end position="244"/>
    </location>
</feature>
<dbReference type="PROSITE" id="PS51078">
    <property type="entry name" value="ICLR_ED"/>
    <property type="match status" value="1"/>
</dbReference>
<dbReference type="SMART" id="SM00346">
    <property type="entry name" value="HTH_ICLR"/>
    <property type="match status" value="1"/>
</dbReference>
<dbReference type="RefSeq" id="WP_380024328.1">
    <property type="nucleotide sequence ID" value="NZ_JBHSHC010000022.1"/>
</dbReference>
<evidence type="ECO:0000259" key="4">
    <source>
        <dbReference type="PROSITE" id="PS51077"/>
    </source>
</evidence>
<dbReference type="InterPro" id="IPR029016">
    <property type="entry name" value="GAF-like_dom_sf"/>
</dbReference>
<gene>
    <name evidence="6" type="ORF">ACFO8Q_03550</name>
</gene>
<dbReference type="InterPro" id="IPR014757">
    <property type="entry name" value="Tscrpt_reg_IclR_C"/>
</dbReference>
<keyword evidence="3" id="KW-0804">Transcription</keyword>
<evidence type="ECO:0000313" key="7">
    <source>
        <dbReference type="Proteomes" id="UP001596002"/>
    </source>
</evidence>
<dbReference type="Pfam" id="PF01614">
    <property type="entry name" value="IclR_C"/>
    <property type="match status" value="1"/>
</dbReference>
<dbReference type="SUPFAM" id="SSF55781">
    <property type="entry name" value="GAF domain-like"/>
    <property type="match status" value="1"/>
</dbReference>
<dbReference type="PANTHER" id="PTHR30136:SF24">
    <property type="entry name" value="HTH-TYPE TRANSCRIPTIONAL REPRESSOR ALLR"/>
    <property type="match status" value="1"/>
</dbReference>
<dbReference type="Proteomes" id="UP001596002">
    <property type="component" value="Unassembled WGS sequence"/>
</dbReference>
<keyword evidence="2" id="KW-0238">DNA-binding</keyword>
<reference evidence="7" key="1">
    <citation type="journal article" date="2019" name="Int. J. Syst. Evol. Microbiol.">
        <title>The Global Catalogue of Microorganisms (GCM) 10K type strain sequencing project: providing services to taxonomists for standard genome sequencing and annotation.</title>
        <authorList>
            <consortium name="The Broad Institute Genomics Platform"/>
            <consortium name="The Broad Institute Genome Sequencing Center for Infectious Disease"/>
            <person name="Wu L."/>
            <person name="Ma J."/>
        </authorList>
    </citation>
    <scope>NUCLEOTIDE SEQUENCE [LARGE SCALE GENOMIC DNA]</scope>
    <source>
        <strain evidence="7">WYCCWR 12678</strain>
    </source>
</reference>
<name>A0ABV9PWJ6_9BACL</name>
<evidence type="ECO:0000313" key="6">
    <source>
        <dbReference type="EMBL" id="MFC4766459.1"/>
    </source>
</evidence>
<accession>A0ABV9PWJ6</accession>
<dbReference type="InterPro" id="IPR005471">
    <property type="entry name" value="Tscrpt_reg_IclR_N"/>
</dbReference>
<proteinExistence type="predicted"/>
<comment type="caution">
    <text evidence="6">The sequence shown here is derived from an EMBL/GenBank/DDBJ whole genome shotgun (WGS) entry which is preliminary data.</text>
</comment>
<evidence type="ECO:0000256" key="1">
    <source>
        <dbReference type="ARBA" id="ARBA00023015"/>
    </source>
</evidence>
<keyword evidence="7" id="KW-1185">Reference proteome</keyword>
<dbReference type="InterPro" id="IPR036390">
    <property type="entry name" value="WH_DNA-bd_sf"/>
</dbReference>